<proteinExistence type="predicted"/>
<evidence type="ECO:0000256" key="1">
    <source>
        <dbReference type="SAM" id="MobiDB-lite"/>
    </source>
</evidence>
<dbReference type="Proteomes" id="UP001447188">
    <property type="component" value="Unassembled WGS sequence"/>
</dbReference>
<evidence type="ECO:0000313" key="3">
    <source>
        <dbReference type="EMBL" id="KAL0638362.1"/>
    </source>
</evidence>
<dbReference type="PANTHER" id="PTHR38788">
    <property type="entry name" value="CLR5 DOMAIN-CONTAINING PROTEIN"/>
    <property type="match status" value="1"/>
</dbReference>
<sequence>MNEPLEAPSHTSRTEWEKQHKTREITAAEWEIQRGTFTQLYRDGLDLTEVRRIMAEKHDFYANEAQSKKKIKKWDLGKNLKKEVVAAMLLIRAQREFLYGKSTNFEYRGRSVEEDKLQRSRKRLDLVNPSGEDLNSLEATTPLHLKYFTPSPGICVSGTSSENHYQGDADNEFLPEILADVVSTLKSHGECFCCGGYRDICAHTVDHAQCNEFLPEFFPEILADVVSTLRSQRGRYRDIYSGNEFIGGPTVDPAQRNVPDTAEVTQPKEEAGGEIKQSSSDLEWKDPKRGDTSTIGSWIRRDVVLEGSIFSFGSQSLCSSSHLGQGIEFSCCGIPLPSINILLEHYEGHHLQQKGSGAQDATALTSSELDAEVMELEVPLEAMELEVPLAAMELSPGELELSLNRSLLRIGLLEEIASDMRGDVEPYVYVILRTGHINVNKYLKRIGKRESGECECEMGEQSVEHVLLRCALAEDMREKADRALKGEMSVTKLLYTEEGVEWAVAIWDEFDKDRRERKKAKDEAEGREEVEEKIWGMGNL</sequence>
<organism evidence="3 4">
    <name type="scientific">Discina gigas</name>
    <dbReference type="NCBI Taxonomy" id="1032678"/>
    <lineage>
        <taxon>Eukaryota</taxon>
        <taxon>Fungi</taxon>
        <taxon>Dikarya</taxon>
        <taxon>Ascomycota</taxon>
        <taxon>Pezizomycotina</taxon>
        <taxon>Pezizomycetes</taxon>
        <taxon>Pezizales</taxon>
        <taxon>Discinaceae</taxon>
        <taxon>Discina</taxon>
    </lineage>
</organism>
<comment type="caution">
    <text evidence="3">The sequence shown here is derived from an EMBL/GenBank/DDBJ whole genome shotgun (WGS) entry which is preliminary data.</text>
</comment>
<feature type="region of interest" description="Disordered" evidence="1">
    <location>
        <begin position="1"/>
        <end position="20"/>
    </location>
</feature>
<dbReference type="PANTHER" id="PTHR38788:SF3">
    <property type="entry name" value="CLR5 DOMAIN-CONTAINING PROTEIN"/>
    <property type="match status" value="1"/>
</dbReference>
<feature type="domain" description="Clr5" evidence="2">
    <location>
        <begin position="27"/>
        <end position="78"/>
    </location>
</feature>
<keyword evidence="4" id="KW-1185">Reference proteome</keyword>
<accession>A0ABR3GR23</accession>
<feature type="region of interest" description="Disordered" evidence="1">
    <location>
        <begin position="262"/>
        <end position="289"/>
    </location>
</feature>
<feature type="region of interest" description="Disordered" evidence="1">
    <location>
        <begin position="516"/>
        <end position="540"/>
    </location>
</feature>
<name>A0ABR3GR23_9PEZI</name>
<reference evidence="3 4" key="1">
    <citation type="submission" date="2024-02" db="EMBL/GenBank/DDBJ databases">
        <title>Discinaceae phylogenomics.</title>
        <authorList>
            <person name="Dirks A.C."/>
            <person name="James T.Y."/>
        </authorList>
    </citation>
    <scope>NUCLEOTIDE SEQUENCE [LARGE SCALE GENOMIC DNA]</scope>
    <source>
        <strain evidence="3 4">ACD0624</strain>
    </source>
</reference>
<dbReference type="InterPro" id="IPR025676">
    <property type="entry name" value="Clr5_dom"/>
</dbReference>
<evidence type="ECO:0000259" key="2">
    <source>
        <dbReference type="Pfam" id="PF14420"/>
    </source>
</evidence>
<evidence type="ECO:0000313" key="4">
    <source>
        <dbReference type="Proteomes" id="UP001447188"/>
    </source>
</evidence>
<protein>
    <recommendedName>
        <fullName evidence="2">Clr5 domain-containing protein</fullName>
    </recommendedName>
</protein>
<dbReference type="EMBL" id="JBBBZM010000023">
    <property type="protein sequence ID" value="KAL0638362.1"/>
    <property type="molecule type" value="Genomic_DNA"/>
</dbReference>
<gene>
    <name evidence="3" type="ORF">Q9L58_002668</name>
</gene>
<dbReference type="Pfam" id="PF14420">
    <property type="entry name" value="Clr5"/>
    <property type="match status" value="1"/>
</dbReference>